<reference evidence="3" key="1">
    <citation type="submission" date="2022-07" db="EMBL/GenBank/DDBJ databases">
        <title>Phylogenomic reconstructions and comparative analyses of Kickxellomycotina fungi.</title>
        <authorList>
            <person name="Reynolds N.K."/>
            <person name="Stajich J.E."/>
            <person name="Barry K."/>
            <person name="Grigoriev I.V."/>
            <person name="Crous P."/>
            <person name="Smith M.E."/>
        </authorList>
    </citation>
    <scope>NUCLEOTIDE SEQUENCE</scope>
    <source>
        <strain evidence="3">BCRC 34381</strain>
    </source>
</reference>
<proteinExistence type="predicted"/>
<evidence type="ECO:0000256" key="2">
    <source>
        <dbReference type="ARBA" id="ARBA00023239"/>
    </source>
</evidence>
<dbReference type="Pfam" id="PF04752">
    <property type="entry name" value="ChaC"/>
    <property type="match status" value="1"/>
</dbReference>
<feature type="non-terminal residue" evidence="3">
    <location>
        <position position="56"/>
    </location>
</feature>
<dbReference type="AlphaFoldDB" id="A0A9W7YBV4"/>
<comment type="caution">
    <text evidence="3">The sequence shown here is derived from an EMBL/GenBank/DDBJ whole genome shotgun (WGS) entry which is preliminary data.</text>
</comment>
<dbReference type="Proteomes" id="UP001143981">
    <property type="component" value="Unassembled WGS sequence"/>
</dbReference>
<organism evidence="3 4">
    <name type="scientific">Coemansia biformis</name>
    <dbReference type="NCBI Taxonomy" id="1286918"/>
    <lineage>
        <taxon>Eukaryota</taxon>
        <taxon>Fungi</taxon>
        <taxon>Fungi incertae sedis</taxon>
        <taxon>Zoopagomycota</taxon>
        <taxon>Kickxellomycotina</taxon>
        <taxon>Kickxellomycetes</taxon>
        <taxon>Kickxellales</taxon>
        <taxon>Kickxellaceae</taxon>
        <taxon>Coemansia</taxon>
    </lineage>
</organism>
<dbReference type="GO" id="GO:0061928">
    <property type="term" value="F:glutathione specific gamma-glutamylcyclotransferase activity"/>
    <property type="evidence" value="ECO:0007669"/>
    <property type="project" value="UniProtKB-EC"/>
</dbReference>
<dbReference type="OrthoDB" id="1933483at2759"/>
<dbReference type="GO" id="GO:0006751">
    <property type="term" value="P:glutathione catabolic process"/>
    <property type="evidence" value="ECO:0007669"/>
    <property type="project" value="InterPro"/>
</dbReference>
<keyword evidence="2" id="KW-0456">Lyase</keyword>
<evidence type="ECO:0000313" key="4">
    <source>
        <dbReference type="Proteomes" id="UP001143981"/>
    </source>
</evidence>
<dbReference type="GO" id="GO:0005737">
    <property type="term" value="C:cytoplasm"/>
    <property type="evidence" value="ECO:0007669"/>
    <property type="project" value="TreeGrafter"/>
</dbReference>
<dbReference type="PANTHER" id="PTHR12192:SF2">
    <property type="entry name" value="GLUTATHIONE-SPECIFIC GAMMA-GLUTAMYLCYCLOTRANSFERASE 2"/>
    <property type="match status" value="1"/>
</dbReference>
<evidence type="ECO:0000313" key="3">
    <source>
        <dbReference type="EMBL" id="KAJ1728421.1"/>
    </source>
</evidence>
<dbReference type="EC" id="4.3.2.7" evidence="1"/>
<evidence type="ECO:0000256" key="1">
    <source>
        <dbReference type="ARBA" id="ARBA00012344"/>
    </source>
</evidence>
<sequence length="56" mass="6631">MPWEDGRPLWVFGYGSIIYRVDFPVEDQVFGFIYGRKRAFLQDSHDHRGTETKPGR</sequence>
<protein>
    <recommendedName>
        <fullName evidence="1">glutathione-specific gamma-glutamylcyclotransferase</fullName>
        <ecNumber evidence="1">4.3.2.7</ecNumber>
    </recommendedName>
</protein>
<dbReference type="PANTHER" id="PTHR12192">
    <property type="entry name" value="CATION TRANSPORT PROTEIN CHAC-RELATED"/>
    <property type="match status" value="1"/>
</dbReference>
<gene>
    <name evidence="3" type="primary">CHAC2</name>
    <name evidence="3" type="ORF">LPJ61_004040</name>
</gene>
<accession>A0A9W7YBV4</accession>
<dbReference type="InterPro" id="IPR006840">
    <property type="entry name" value="ChaC"/>
</dbReference>
<dbReference type="EMBL" id="JANBOI010000819">
    <property type="protein sequence ID" value="KAJ1728421.1"/>
    <property type="molecule type" value="Genomic_DNA"/>
</dbReference>
<name>A0A9W7YBV4_9FUNG</name>
<keyword evidence="4" id="KW-1185">Reference proteome</keyword>